<dbReference type="STRING" id="398720.MED217_12289"/>
<dbReference type="InterPro" id="IPR003675">
    <property type="entry name" value="Rce1/LyrA-like_dom"/>
</dbReference>
<gene>
    <name evidence="3" type="ORF">MED217_12289</name>
</gene>
<dbReference type="PANTHER" id="PTHR39430">
    <property type="entry name" value="MEMBRANE-ASSOCIATED PROTEASE-RELATED"/>
    <property type="match status" value="1"/>
</dbReference>
<feature type="domain" description="CAAX prenyl protease 2/Lysostaphin resistance protein A-like" evidence="2">
    <location>
        <begin position="140"/>
        <end position="232"/>
    </location>
</feature>
<dbReference type="EMBL" id="AANC01000004">
    <property type="protein sequence ID" value="EAQ49635.1"/>
    <property type="molecule type" value="Genomic_DNA"/>
</dbReference>
<feature type="transmembrane region" description="Helical" evidence="1">
    <location>
        <begin position="227"/>
        <end position="249"/>
    </location>
</feature>
<feature type="transmembrane region" description="Helical" evidence="1">
    <location>
        <begin position="65"/>
        <end position="86"/>
    </location>
</feature>
<keyword evidence="1" id="KW-1133">Transmembrane helix</keyword>
<accession>A3XLE3</accession>
<keyword evidence="1" id="KW-0472">Membrane</keyword>
<feature type="transmembrane region" description="Helical" evidence="1">
    <location>
        <begin position="24"/>
        <end position="45"/>
    </location>
</feature>
<dbReference type="GO" id="GO:0004175">
    <property type="term" value="F:endopeptidase activity"/>
    <property type="evidence" value="ECO:0007669"/>
    <property type="project" value="UniProtKB-ARBA"/>
</dbReference>
<keyword evidence="4" id="KW-1185">Reference proteome</keyword>
<proteinExistence type="predicted"/>
<keyword evidence="1" id="KW-0812">Transmembrane</keyword>
<reference evidence="3 4" key="1">
    <citation type="journal article" date="2007" name="Nature">
        <title>Light stimulates growth of proteorhodopsin-containing marine Flavobacteria.</title>
        <authorList>
            <person name="Gomez-Consarnau L."/>
            <person name="Gonzalez J.M."/>
            <person name="Coll-Llado M."/>
            <person name="Gourdon P."/>
            <person name="Pascher T."/>
            <person name="Neutze R."/>
            <person name="Pedros-Alio C."/>
            <person name="Pinhassi J."/>
        </authorList>
    </citation>
    <scope>NUCLEOTIDE SEQUENCE [LARGE SCALE GENOMIC DNA]</scope>
    <source>
        <strain evidence="3 4">MED217</strain>
    </source>
</reference>
<feature type="transmembrane region" description="Helical" evidence="1">
    <location>
        <begin position="196"/>
        <end position="215"/>
    </location>
</feature>
<evidence type="ECO:0000313" key="3">
    <source>
        <dbReference type="EMBL" id="EAQ49635.1"/>
    </source>
</evidence>
<dbReference type="GO" id="GO:0006508">
    <property type="term" value="P:proteolysis"/>
    <property type="evidence" value="ECO:0007669"/>
    <property type="project" value="UniProtKB-KW"/>
</dbReference>
<keyword evidence="3" id="KW-0378">Hydrolase</keyword>
<evidence type="ECO:0000259" key="2">
    <source>
        <dbReference type="Pfam" id="PF02517"/>
    </source>
</evidence>
<evidence type="ECO:0000313" key="4">
    <source>
        <dbReference type="Proteomes" id="UP000001601"/>
    </source>
</evidence>
<evidence type="ECO:0000256" key="1">
    <source>
        <dbReference type="SAM" id="Phobius"/>
    </source>
</evidence>
<protein>
    <submittedName>
        <fullName evidence="3">Putative metal-dependent membrane protease</fullName>
    </submittedName>
</protein>
<keyword evidence="3" id="KW-0645">Protease</keyword>
<feature type="transmembrane region" description="Helical" evidence="1">
    <location>
        <begin position="107"/>
        <end position="126"/>
    </location>
</feature>
<dbReference type="Proteomes" id="UP000001601">
    <property type="component" value="Unassembled WGS sequence"/>
</dbReference>
<organism evidence="3 4">
    <name type="scientific">Leeuwenhoekiella blandensis (strain CECT 7118 / CCUG 51940 / KCTC 22103 / MED217)</name>
    <name type="common">Flavobacterium sp. (strain MED217)</name>
    <dbReference type="NCBI Taxonomy" id="398720"/>
    <lineage>
        <taxon>Bacteria</taxon>
        <taxon>Pseudomonadati</taxon>
        <taxon>Bacteroidota</taxon>
        <taxon>Flavobacteriia</taxon>
        <taxon>Flavobacteriales</taxon>
        <taxon>Flavobacteriaceae</taxon>
        <taxon>Leeuwenhoekiella</taxon>
    </lineage>
</organism>
<feature type="transmembrane region" description="Helical" evidence="1">
    <location>
        <begin position="269"/>
        <end position="287"/>
    </location>
</feature>
<feature type="transmembrane region" description="Helical" evidence="1">
    <location>
        <begin position="138"/>
        <end position="159"/>
    </location>
</feature>
<dbReference type="AlphaFoldDB" id="A3XLE3"/>
<dbReference type="HOGENOM" id="CLU_051806_4_2_10"/>
<dbReference type="eggNOG" id="COG1266">
    <property type="taxonomic scope" value="Bacteria"/>
</dbReference>
<dbReference type="PANTHER" id="PTHR39430:SF1">
    <property type="entry name" value="PROTEASE"/>
    <property type="match status" value="1"/>
</dbReference>
<feature type="transmembrane region" description="Helical" evidence="1">
    <location>
        <begin position="171"/>
        <end position="190"/>
    </location>
</feature>
<dbReference type="GO" id="GO:0080120">
    <property type="term" value="P:CAAX-box protein maturation"/>
    <property type="evidence" value="ECO:0007669"/>
    <property type="project" value="UniProtKB-ARBA"/>
</dbReference>
<dbReference type="Pfam" id="PF02517">
    <property type="entry name" value="Rce1-like"/>
    <property type="match status" value="1"/>
</dbReference>
<name>A3XLE3_LEEBM</name>
<sequence length="291" mass="32784">MIVLGLTFNTEFLMQEQNYSHKGWLNILAFIIPYLVVVGLFQYTGMLIAGMNVESSAPRDFDQRLIIKSFDLIGTCVVLFLFMTFVDKKPFKALGFSISHRSKEIGFGLVLGLLIMLTGYSVLLGLNEISFVRIRFDGMQLLKSVVFFILVAFIEEMLFRGYILRNLMLSMNKYIALLGSSLVFALMHAFNPNASMFALFNIFLAGILLGLSYVHTKNLWFPIALHFSWNFFQSVFGFNVSGQGFYSVVQFKINTDSSLNGGAFGFEGSWLSVVIQVLAIIGIAIHFKAKR</sequence>
<comment type="caution">
    <text evidence="3">The sequence shown here is derived from an EMBL/GenBank/DDBJ whole genome shotgun (WGS) entry which is preliminary data.</text>
</comment>